<feature type="compositionally biased region" description="Basic residues" evidence="1">
    <location>
        <begin position="428"/>
        <end position="440"/>
    </location>
</feature>
<protein>
    <submittedName>
        <fullName evidence="2">Uncharacterized protein</fullName>
    </submittedName>
</protein>
<sequence>MRSHWQRTGRSQMMSPDTVSSLFPDRPIRPLPKRRLRERLSPETAGSIKYPLSTQENTPLFHYPPYTAKEDGQNTTVSPDSILRAHFDSSSRLASSQQRGSQPGTGGDSHVGTRSTLVTRSPPEILNRTGREVVRREQPRQVEPLPPPSATSSVDGYDSFENTNNKKKRKIPSAGESLINGSHGLGNETNGLGVSVAASPQIDDVHASERSYHGSSSYQTPLSYATSNQGFSGPGRGRLGRSGNANDTGGIISSAIANAERLPPQEQENVSLLEQHSSTPKTTPAASQFTFTCESQVPGTVQWPGNSSRDGIATQSPGMQANASTNSSINHDMSQAATSHAPSQSATRAQRLEDRELKRAARHRQRKAAQRYRDNPPKPEDFWLCEICEYERIFGQLPRHFIREYELKALEKRRNKAARKEHLAQAKARSRKSKKASKSLHRGEPSGSHHTEQSSSDNIENHGVPATPPEQNHLTDPAAGHDGGVEDVGGLLQFGPLHNEDDAGGTNRHGQAKS</sequence>
<feature type="compositionally biased region" description="Basic residues" evidence="1">
    <location>
        <begin position="360"/>
        <end position="370"/>
    </location>
</feature>
<feature type="compositionally biased region" description="Polar residues" evidence="1">
    <location>
        <begin position="266"/>
        <end position="348"/>
    </location>
</feature>
<gene>
    <name evidence="2" type="ORF">VFPPC_04688</name>
</gene>
<evidence type="ECO:0000313" key="3">
    <source>
        <dbReference type="Proteomes" id="UP000078397"/>
    </source>
</evidence>
<dbReference type="OrthoDB" id="4174342at2759"/>
<dbReference type="Proteomes" id="UP000078397">
    <property type="component" value="Unassembled WGS sequence"/>
</dbReference>
<feature type="region of interest" description="Disordered" evidence="1">
    <location>
        <begin position="357"/>
        <end position="376"/>
    </location>
</feature>
<comment type="caution">
    <text evidence="2">The sequence shown here is derived from an EMBL/GenBank/DDBJ whole genome shotgun (WGS) entry which is preliminary data.</text>
</comment>
<feature type="region of interest" description="Disordered" evidence="1">
    <location>
        <begin position="1"/>
        <end position="184"/>
    </location>
</feature>
<dbReference type="KEGG" id="pchm:VFPPC_04688"/>
<keyword evidence="3" id="KW-1185">Reference proteome</keyword>
<name>A0A179FTN6_METCM</name>
<accession>A0A179FTN6</accession>
<feature type="compositionally biased region" description="Polar residues" evidence="1">
    <location>
        <begin position="8"/>
        <end position="21"/>
    </location>
</feature>
<feature type="region of interest" description="Disordered" evidence="1">
    <location>
        <begin position="416"/>
        <end position="514"/>
    </location>
</feature>
<feature type="region of interest" description="Disordered" evidence="1">
    <location>
        <begin position="206"/>
        <end position="351"/>
    </location>
</feature>
<dbReference type="STRING" id="1380566.A0A179FTN6"/>
<evidence type="ECO:0000256" key="1">
    <source>
        <dbReference type="SAM" id="MobiDB-lite"/>
    </source>
</evidence>
<feature type="compositionally biased region" description="Polar residues" evidence="1">
    <location>
        <begin position="90"/>
        <end position="102"/>
    </location>
</feature>
<dbReference type="AlphaFoldDB" id="A0A179FTN6"/>
<dbReference type="GeneID" id="28847993"/>
<dbReference type="EMBL" id="LSBJ02000003">
    <property type="protein sequence ID" value="OAQ68453.1"/>
    <property type="molecule type" value="Genomic_DNA"/>
</dbReference>
<proteinExistence type="predicted"/>
<reference evidence="2 3" key="1">
    <citation type="journal article" date="2016" name="PLoS Pathog.">
        <title>Biosynthesis of antibiotic leucinostatins in bio-control fungus Purpureocillium lilacinum and their inhibition on phytophthora revealed by genome mining.</title>
        <authorList>
            <person name="Wang G."/>
            <person name="Liu Z."/>
            <person name="Lin R."/>
            <person name="Li E."/>
            <person name="Mao Z."/>
            <person name="Ling J."/>
            <person name="Yang Y."/>
            <person name="Yin W.B."/>
            <person name="Xie B."/>
        </authorList>
    </citation>
    <scope>NUCLEOTIDE SEQUENCE [LARGE SCALE GENOMIC DNA]</scope>
    <source>
        <strain evidence="2">170</strain>
    </source>
</reference>
<dbReference type="RefSeq" id="XP_018145303.1">
    <property type="nucleotide sequence ID" value="XM_018283999.1"/>
</dbReference>
<organism evidence="2 3">
    <name type="scientific">Pochonia chlamydosporia 170</name>
    <dbReference type="NCBI Taxonomy" id="1380566"/>
    <lineage>
        <taxon>Eukaryota</taxon>
        <taxon>Fungi</taxon>
        <taxon>Dikarya</taxon>
        <taxon>Ascomycota</taxon>
        <taxon>Pezizomycotina</taxon>
        <taxon>Sordariomycetes</taxon>
        <taxon>Hypocreomycetidae</taxon>
        <taxon>Hypocreales</taxon>
        <taxon>Clavicipitaceae</taxon>
        <taxon>Pochonia</taxon>
    </lineage>
</organism>
<evidence type="ECO:0000313" key="2">
    <source>
        <dbReference type="EMBL" id="OAQ68453.1"/>
    </source>
</evidence>
<feature type="compositionally biased region" description="Basic and acidic residues" evidence="1">
    <location>
        <begin position="441"/>
        <end position="452"/>
    </location>
</feature>
<feature type="compositionally biased region" description="Polar residues" evidence="1">
    <location>
        <begin position="213"/>
        <end position="229"/>
    </location>
</feature>
<feature type="compositionally biased region" description="Basic and acidic residues" evidence="1">
    <location>
        <begin position="129"/>
        <end position="140"/>
    </location>
</feature>